<keyword evidence="6" id="KW-0067">ATP-binding</keyword>
<dbReference type="Gene3D" id="2.60.200.40">
    <property type="match status" value="1"/>
</dbReference>
<keyword evidence="3" id="KW-0808">Transferase</keyword>
<comment type="similarity">
    <text evidence="2">Belongs to the diacylglycerol/lipid kinase family.</text>
</comment>
<dbReference type="InterPro" id="IPR045540">
    <property type="entry name" value="YegS/DAGK_C"/>
</dbReference>
<accession>A0ABP7AHC6</accession>
<dbReference type="GO" id="GO:0016301">
    <property type="term" value="F:kinase activity"/>
    <property type="evidence" value="ECO:0007669"/>
    <property type="project" value="UniProtKB-KW"/>
</dbReference>
<dbReference type="InterPro" id="IPR017438">
    <property type="entry name" value="ATP-NAD_kinase_N"/>
</dbReference>
<reference evidence="11" key="1">
    <citation type="journal article" date="2019" name="Int. J. Syst. Evol. Microbiol.">
        <title>The Global Catalogue of Microorganisms (GCM) 10K type strain sequencing project: providing services to taxonomists for standard genome sequencing and annotation.</title>
        <authorList>
            <consortium name="The Broad Institute Genomics Platform"/>
            <consortium name="The Broad Institute Genome Sequencing Center for Infectious Disease"/>
            <person name="Wu L."/>
            <person name="Ma J."/>
        </authorList>
    </citation>
    <scope>NUCLEOTIDE SEQUENCE [LARGE SCALE GENOMIC DNA]</scope>
    <source>
        <strain evidence="11">JCM 16929</strain>
    </source>
</reference>
<dbReference type="Gene3D" id="3.40.50.10330">
    <property type="entry name" value="Probable inorganic polyphosphate/atp-NAD kinase, domain 1"/>
    <property type="match status" value="1"/>
</dbReference>
<name>A0ABP7AHC6_9ACTN</name>
<gene>
    <name evidence="10" type="ORF">GCM10022236_38730</name>
</gene>
<comment type="caution">
    <text evidence="10">The sequence shown here is derived from an EMBL/GenBank/DDBJ whole genome shotgun (WGS) entry which is preliminary data.</text>
</comment>
<dbReference type="PANTHER" id="PTHR12358">
    <property type="entry name" value="SPHINGOSINE KINASE"/>
    <property type="match status" value="1"/>
</dbReference>
<evidence type="ECO:0000256" key="7">
    <source>
        <dbReference type="ARBA" id="ARBA00023209"/>
    </source>
</evidence>
<dbReference type="Pfam" id="PF19279">
    <property type="entry name" value="YegS_C"/>
    <property type="match status" value="1"/>
</dbReference>
<dbReference type="SMART" id="SM00046">
    <property type="entry name" value="DAGKc"/>
    <property type="match status" value="1"/>
</dbReference>
<keyword evidence="7" id="KW-0443">Lipid metabolism</keyword>
<dbReference type="SUPFAM" id="SSF111331">
    <property type="entry name" value="NAD kinase/diacylglycerol kinase-like"/>
    <property type="match status" value="1"/>
</dbReference>
<organism evidence="10 11">
    <name type="scientific">Microlunatus ginsengisoli</name>
    <dbReference type="NCBI Taxonomy" id="363863"/>
    <lineage>
        <taxon>Bacteria</taxon>
        <taxon>Bacillati</taxon>
        <taxon>Actinomycetota</taxon>
        <taxon>Actinomycetes</taxon>
        <taxon>Propionibacteriales</taxon>
        <taxon>Propionibacteriaceae</taxon>
        <taxon>Microlunatus</taxon>
    </lineage>
</organism>
<dbReference type="Proteomes" id="UP001501490">
    <property type="component" value="Unassembled WGS sequence"/>
</dbReference>
<evidence type="ECO:0000313" key="11">
    <source>
        <dbReference type="Proteomes" id="UP001501490"/>
    </source>
</evidence>
<keyword evidence="5 10" id="KW-0418">Kinase</keyword>
<evidence type="ECO:0000259" key="9">
    <source>
        <dbReference type="PROSITE" id="PS50146"/>
    </source>
</evidence>
<keyword evidence="7" id="KW-0444">Lipid biosynthesis</keyword>
<dbReference type="InterPro" id="IPR050187">
    <property type="entry name" value="Lipid_Phosphate_FormReg"/>
</dbReference>
<dbReference type="RefSeq" id="WP_344807653.1">
    <property type="nucleotide sequence ID" value="NZ_BAABAB010000029.1"/>
</dbReference>
<evidence type="ECO:0000313" key="10">
    <source>
        <dbReference type="EMBL" id="GAA3632438.1"/>
    </source>
</evidence>
<evidence type="ECO:0000256" key="5">
    <source>
        <dbReference type="ARBA" id="ARBA00022777"/>
    </source>
</evidence>
<evidence type="ECO:0000256" key="2">
    <source>
        <dbReference type="ARBA" id="ARBA00005983"/>
    </source>
</evidence>
<comment type="cofactor">
    <cofactor evidence="1">
        <name>Mg(2+)</name>
        <dbReference type="ChEBI" id="CHEBI:18420"/>
    </cofactor>
</comment>
<dbReference type="PROSITE" id="PS50146">
    <property type="entry name" value="DAGK"/>
    <property type="match status" value="1"/>
</dbReference>
<dbReference type="PANTHER" id="PTHR12358:SF54">
    <property type="entry name" value="SPHINGOSINE KINASE RELATED PROTEIN"/>
    <property type="match status" value="1"/>
</dbReference>
<protein>
    <submittedName>
        <fullName evidence="10">Diacylglycerol kinase family protein</fullName>
    </submittedName>
</protein>
<keyword evidence="11" id="KW-1185">Reference proteome</keyword>
<evidence type="ECO:0000256" key="6">
    <source>
        <dbReference type="ARBA" id="ARBA00022840"/>
    </source>
</evidence>
<dbReference type="Pfam" id="PF00781">
    <property type="entry name" value="DAGK_cat"/>
    <property type="match status" value="1"/>
</dbReference>
<sequence length="301" mass="32436">MSQATRHPRYAVVVNPIKVADDFRQDVTDTFFDNGWGRPLWLETTEDDAGRAMTRQALDAGVETVVVAGGDGTVRLVADGLAGTEVKLGIIPSGTGNLLARNLDIPLDREGALHVILAKQTKQIDLIEMTVDGHEPEHFAVMAGAGVDSAIMADADPTLKAKLGPAAYFFSVGKALGRLPLNAKITVDGHRPHHRKAMVVLVGNVGQLVGGIALLPRASAHDGLLHVFVASPHRIRDWLRTASHLVTRRGHKGDTIDSFSGSKVVVEIDEADNYQLDGDVIGEFRRFEAVIKPRALTVYTP</sequence>
<feature type="domain" description="DAGKc" evidence="9">
    <location>
        <begin position="5"/>
        <end position="133"/>
    </location>
</feature>
<dbReference type="InterPro" id="IPR001206">
    <property type="entry name" value="Diacylglycerol_kinase_cat_dom"/>
</dbReference>
<keyword evidence="8" id="KW-1208">Phospholipid metabolism</keyword>
<keyword evidence="7" id="KW-0594">Phospholipid biosynthesis</keyword>
<evidence type="ECO:0000256" key="4">
    <source>
        <dbReference type="ARBA" id="ARBA00022741"/>
    </source>
</evidence>
<evidence type="ECO:0000256" key="1">
    <source>
        <dbReference type="ARBA" id="ARBA00001946"/>
    </source>
</evidence>
<evidence type="ECO:0000256" key="3">
    <source>
        <dbReference type="ARBA" id="ARBA00022679"/>
    </source>
</evidence>
<proteinExistence type="inferred from homology"/>
<keyword evidence="4" id="KW-0547">Nucleotide-binding</keyword>
<dbReference type="InterPro" id="IPR016064">
    <property type="entry name" value="NAD/diacylglycerol_kinase_sf"/>
</dbReference>
<evidence type="ECO:0000256" key="8">
    <source>
        <dbReference type="ARBA" id="ARBA00023264"/>
    </source>
</evidence>
<dbReference type="EMBL" id="BAABAB010000029">
    <property type="protein sequence ID" value="GAA3632438.1"/>
    <property type="molecule type" value="Genomic_DNA"/>
</dbReference>